<proteinExistence type="predicted"/>
<feature type="chain" id="PRO_5003555038" description="DUF2946 domain-containing protein" evidence="1">
    <location>
        <begin position="22"/>
        <end position="113"/>
    </location>
</feature>
<dbReference type="PATRIC" id="fig|1127483.3.peg.2171"/>
<accession>H1S356</accession>
<keyword evidence="1" id="KW-0732">Signal</keyword>
<name>H1S356_9BURK</name>
<dbReference type="RefSeq" id="WP_006157843.1">
    <property type="nucleotide sequence ID" value="NZ_AHJE01000023.1"/>
</dbReference>
<dbReference type="Proteomes" id="UP000005808">
    <property type="component" value="Unassembled WGS sequence"/>
</dbReference>
<evidence type="ECO:0000313" key="2">
    <source>
        <dbReference type="EMBL" id="EHP43064.1"/>
    </source>
</evidence>
<dbReference type="EMBL" id="AHJE01000023">
    <property type="protein sequence ID" value="EHP43064.1"/>
    <property type="molecule type" value="Genomic_DNA"/>
</dbReference>
<comment type="caution">
    <text evidence="2">The sequence shown here is derived from an EMBL/GenBank/DDBJ whole genome shotgun (WGS) entry which is preliminary data.</text>
</comment>
<dbReference type="AlphaFoldDB" id="H1S356"/>
<reference evidence="2 3" key="1">
    <citation type="journal article" date="2012" name="J. Bacteriol.">
        <title>De Novo Genome Project of Cupriavidus basilensis OR16.</title>
        <authorList>
            <person name="Cserhati M."/>
            <person name="Kriszt B."/>
            <person name="Szoboszlay S."/>
            <person name="Toth A."/>
            <person name="Szabo I."/>
            <person name="Tancsics A."/>
            <person name="Nagy I."/>
            <person name="Horvath B."/>
            <person name="Nagy I."/>
            <person name="Kukolya J."/>
        </authorList>
    </citation>
    <scope>NUCLEOTIDE SEQUENCE [LARGE SCALE GENOMIC DNA]</scope>
    <source>
        <strain evidence="2 3">OR16</strain>
    </source>
</reference>
<protein>
    <recommendedName>
        <fullName evidence="4">DUF2946 domain-containing protein</fullName>
    </recommendedName>
</protein>
<sequence length="113" mass="12293">MWRRPLVLLLCVFLLLGQAGAVVHALSHLHASQQSNPCATPADIEQCGPGHDACLQCLAFAAAAVGMPSMACWLLLVSFRRWHYPLLAERHIAPIFSPRPRSRGPPLTSALFA</sequence>
<evidence type="ECO:0000313" key="3">
    <source>
        <dbReference type="Proteomes" id="UP000005808"/>
    </source>
</evidence>
<gene>
    <name evidence="2" type="ORF">OR16_10853</name>
</gene>
<evidence type="ECO:0000256" key="1">
    <source>
        <dbReference type="SAM" id="SignalP"/>
    </source>
</evidence>
<feature type="signal peptide" evidence="1">
    <location>
        <begin position="1"/>
        <end position="21"/>
    </location>
</feature>
<evidence type="ECO:0008006" key="4">
    <source>
        <dbReference type="Google" id="ProtNLM"/>
    </source>
</evidence>
<dbReference type="OrthoDB" id="8971075at2"/>
<organism evidence="2 3">
    <name type="scientific">Cupriavidus basilensis OR16</name>
    <dbReference type="NCBI Taxonomy" id="1127483"/>
    <lineage>
        <taxon>Bacteria</taxon>
        <taxon>Pseudomonadati</taxon>
        <taxon>Pseudomonadota</taxon>
        <taxon>Betaproteobacteria</taxon>
        <taxon>Burkholderiales</taxon>
        <taxon>Burkholderiaceae</taxon>
        <taxon>Cupriavidus</taxon>
    </lineage>
</organism>